<dbReference type="GO" id="GO:0006355">
    <property type="term" value="P:regulation of DNA-templated transcription"/>
    <property type="evidence" value="ECO:0007669"/>
    <property type="project" value="InterPro"/>
</dbReference>
<dbReference type="PANTHER" id="PTHR31744:SF92">
    <property type="entry name" value="NAC DOMAIN-CONTAINING PROTEIN 87"/>
    <property type="match status" value="1"/>
</dbReference>
<dbReference type="SUPFAM" id="SSF101941">
    <property type="entry name" value="NAC domain"/>
    <property type="match status" value="1"/>
</dbReference>
<keyword evidence="4" id="KW-0539">Nucleus</keyword>
<evidence type="ECO:0000256" key="3">
    <source>
        <dbReference type="ARBA" id="ARBA00023163"/>
    </source>
</evidence>
<protein>
    <submittedName>
        <fullName evidence="5">Uncharacterized protein</fullName>
    </submittedName>
</protein>
<keyword evidence="2" id="KW-0238">DNA-binding</keyword>
<sequence>MEGAFVNQGDSYGISANQAVDQLDLPPGFRFNPTNEELITHYLLPKVLDSNFTAAAIGEANLNRCEPWDLPKEAKMGEEEWYLFCQRDRKYPTGMRTNRATESGYWKATGKDKEIYSKTGNSRKQLVGMKKTLVFYKGRAPKGEKMDWVMHEFRLEGNYSFPAKAKDEWVVCRIIHKNTTTITKPGSMLDLTRMDSFIEGLLDSPLLPPLIKSQIPENNEKTHASNSTKIIINTSSRIPDSGGTAPPNYPITTGSLDANDINYHPNLMLPKNHNATSFSPTTNYKMPNSISYSQNPYHTSLTTSYNLLHQQNLGQFTPRVPGSYNPQQVTDQALQRHCKVEQLSSNQSMVSRSQDTGLSTDVTAEISSAKQENNSNDVGSFHDIEDGPLSDLESFWSY</sequence>
<dbReference type="Gene3D" id="2.170.150.80">
    <property type="entry name" value="NAC domain"/>
    <property type="match status" value="1"/>
</dbReference>
<dbReference type="InterPro" id="IPR003441">
    <property type="entry name" value="NAC-dom"/>
</dbReference>
<accession>A0A166A9R0</accession>
<proteinExistence type="predicted"/>
<keyword evidence="3" id="KW-0804">Transcription</keyword>
<evidence type="ECO:0000256" key="2">
    <source>
        <dbReference type="ARBA" id="ARBA00023125"/>
    </source>
</evidence>
<dbReference type="Pfam" id="PF02365">
    <property type="entry name" value="NAM"/>
    <property type="match status" value="1"/>
</dbReference>
<dbReference type="Proteomes" id="UP000077755">
    <property type="component" value="Chromosome 3"/>
</dbReference>
<dbReference type="AlphaFoldDB" id="A0A166A9R0"/>
<dbReference type="OrthoDB" id="1424968at2759"/>
<dbReference type="GO" id="GO:0000976">
    <property type="term" value="F:transcription cis-regulatory region binding"/>
    <property type="evidence" value="ECO:0007669"/>
    <property type="project" value="UniProtKB-ARBA"/>
</dbReference>
<evidence type="ECO:0000256" key="1">
    <source>
        <dbReference type="ARBA" id="ARBA00023015"/>
    </source>
</evidence>
<dbReference type="GO" id="GO:0005634">
    <property type="term" value="C:nucleus"/>
    <property type="evidence" value="ECO:0007669"/>
    <property type="project" value="UniProtKB-ARBA"/>
</dbReference>
<dbReference type="KEGG" id="dcr:108211915"/>
<keyword evidence="6" id="KW-1185">Reference proteome</keyword>
<evidence type="ECO:0000313" key="5">
    <source>
        <dbReference type="EMBL" id="WOG91665.1"/>
    </source>
</evidence>
<keyword evidence="1" id="KW-0805">Transcription regulation</keyword>
<dbReference type="InterPro" id="IPR036093">
    <property type="entry name" value="NAC_dom_sf"/>
</dbReference>
<dbReference type="PROSITE" id="PS51005">
    <property type="entry name" value="NAC"/>
    <property type="match status" value="1"/>
</dbReference>
<dbReference type="Gramene" id="KZN00916">
    <property type="protein sequence ID" value="KZN00916"/>
    <property type="gene ID" value="DCAR_009670"/>
</dbReference>
<evidence type="ECO:0000313" key="6">
    <source>
        <dbReference type="Proteomes" id="UP000077755"/>
    </source>
</evidence>
<name>A0A166A9R0_DAUCS</name>
<organism evidence="5 6">
    <name type="scientific">Daucus carota subsp. sativus</name>
    <name type="common">Carrot</name>
    <dbReference type="NCBI Taxonomy" id="79200"/>
    <lineage>
        <taxon>Eukaryota</taxon>
        <taxon>Viridiplantae</taxon>
        <taxon>Streptophyta</taxon>
        <taxon>Embryophyta</taxon>
        <taxon>Tracheophyta</taxon>
        <taxon>Spermatophyta</taxon>
        <taxon>Magnoliopsida</taxon>
        <taxon>eudicotyledons</taxon>
        <taxon>Gunneridae</taxon>
        <taxon>Pentapetalae</taxon>
        <taxon>asterids</taxon>
        <taxon>campanulids</taxon>
        <taxon>Apiales</taxon>
        <taxon>Apiaceae</taxon>
        <taxon>Apioideae</taxon>
        <taxon>Scandiceae</taxon>
        <taxon>Daucinae</taxon>
        <taxon>Daucus</taxon>
        <taxon>Daucus sect. Daucus</taxon>
    </lineage>
</organism>
<dbReference type="FunFam" id="2.170.150.80:FF:000006">
    <property type="entry name" value="NAC domain-containing protein 100-like"/>
    <property type="match status" value="1"/>
</dbReference>
<reference evidence="5" key="1">
    <citation type="journal article" date="2016" name="Nat. Genet.">
        <title>A high-quality carrot genome assembly provides new insights into carotenoid accumulation and asterid genome evolution.</title>
        <authorList>
            <person name="Iorizzo M."/>
            <person name="Ellison S."/>
            <person name="Senalik D."/>
            <person name="Zeng P."/>
            <person name="Satapoomin P."/>
            <person name="Huang J."/>
            <person name="Bowman M."/>
            <person name="Iovene M."/>
            <person name="Sanseverino W."/>
            <person name="Cavagnaro P."/>
            <person name="Yildiz M."/>
            <person name="Macko-Podgorni A."/>
            <person name="Moranska E."/>
            <person name="Grzebelus E."/>
            <person name="Grzebelus D."/>
            <person name="Ashrafi H."/>
            <person name="Zheng Z."/>
            <person name="Cheng S."/>
            <person name="Spooner D."/>
            <person name="Van Deynze A."/>
            <person name="Simon P."/>
        </authorList>
    </citation>
    <scope>NUCLEOTIDE SEQUENCE</scope>
    <source>
        <tissue evidence="5">Leaf</tissue>
    </source>
</reference>
<reference evidence="5" key="2">
    <citation type="submission" date="2022-03" db="EMBL/GenBank/DDBJ databases">
        <title>Draft title - Genomic analysis of global carrot germplasm unveils the trajectory of domestication and the origin of high carotenoid orange carrot.</title>
        <authorList>
            <person name="Iorizzo M."/>
            <person name="Ellison S."/>
            <person name="Senalik D."/>
            <person name="Macko-Podgorni A."/>
            <person name="Grzebelus D."/>
            <person name="Bostan H."/>
            <person name="Rolling W."/>
            <person name="Curaba J."/>
            <person name="Simon P."/>
        </authorList>
    </citation>
    <scope>NUCLEOTIDE SEQUENCE</scope>
    <source>
        <tissue evidence="5">Leaf</tissue>
    </source>
</reference>
<dbReference type="EMBL" id="CP093345">
    <property type="protein sequence ID" value="WOG91665.1"/>
    <property type="molecule type" value="Genomic_DNA"/>
</dbReference>
<gene>
    <name evidence="5" type="ORF">DCAR_0310915</name>
</gene>
<dbReference type="PANTHER" id="PTHR31744">
    <property type="entry name" value="PROTEIN CUP-SHAPED COTYLEDON 2-RELATED"/>
    <property type="match status" value="1"/>
</dbReference>
<evidence type="ECO:0000256" key="4">
    <source>
        <dbReference type="ARBA" id="ARBA00023242"/>
    </source>
</evidence>